<feature type="region of interest" description="Disordered" evidence="1">
    <location>
        <begin position="1"/>
        <end position="21"/>
    </location>
</feature>
<proteinExistence type="predicted"/>
<evidence type="ECO:0000256" key="1">
    <source>
        <dbReference type="SAM" id="MobiDB-lite"/>
    </source>
</evidence>
<gene>
    <name evidence="2" type="ORF">EB796_018649</name>
</gene>
<comment type="caution">
    <text evidence="2">The sequence shown here is derived from an EMBL/GenBank/DDBJ whole genome shotgun (WGS) entry which is preliminary data.</text>
</comment>
<dbReference type="Proteomes" id="UP000593567">
    <property type="component" value="Unassembled WGS sequence"/>
</dbReference>
<dbReference type="AlphaFoldDB" id="A0A7J7JBL9"/>
<accession>A0A7J7JBL9</accession>
<evidence type="ECO:0000313" key="3">
    <source>
        <dbReference type="Proteomes" id="UP000593567"/>
    </source>
</evidence>
<protein>
    <submittedName>
        <fullName evidence="2">Uncharacterized protein</fullName>
    </submittedName>
</protein>
<reference evidence="2" key="1">
    <citation type="submission" date="2020-06" db="EMBL/GenBank/DDBJ databases">
        <title>Draft genome of Bugula neritina, a colonial animal packing powerful symbionts and potential medicines.</title>
        <authorList>
            <person name="Rayko M."/>
        </authorList>
    </citation>
    <scope>NUCLEOTIDE SEQUENCE [LARGE SCALE GENOMIC DNA]</scope>
    <source>
        <strain evidence="2">Kwan_BN1</strain>
    </source>
</reference>
<name>A0A7J7JBL9_BUGNE</name>
<keyword evidence="3" id="KW-1185">Reference proteome</keyword>
<evidence type="ECO:0000313" key="2">
    <source>
        <dbReference type="EMBL" id="KAF6023036.1"/>
    </source>
</evidence>
<dbReference type="EMBL" id="VXIV02002770">
    <property type="protein sequence ID" value="KAF6023036.1"/>
    <property type="molecule type" value="Genomic_DNA"/>
</dbReference>
<feature type="region of interest" description="Disordered" evidence="1">
    <location>
        <begin position="59"/>
        <end position="80"/>
    </location>
</feature>
<feature type="compositionally biased region" description="Basic and acidic residues" evidence="1">
    <location>
        <begin position="7"/>
        <end position="18"/>
    </location>
</feature>
<feature type="compositionally biased region" description="Basic and acidic residues" evidence="1">
    <location>
        <begin position="59"/>
        <end position="75"/>
    </location>
</feature>
<sequence length="156" mass="18069">MASQAINDDHQPDSKESDLVEQSFGDLREKLGKLTEEGKKFTEDEKTYIETTYKESDRLAEGYDKRPTNLEEQLNKDLPAPPSIIEIDDLTKFVTTHDERIQELFSRLKDDVETTETAEIVDDTNQLTVKFHVMISSNVTKQAKRVQIHEYESKKF</sequence>
<organism evidence="2 3">
    <name type="scientific">Bugula neritina</name>
    <name type="common">Brown bryozoan</name>
    <name type="synonym">Sertularia neritina</name>
    <dbReference type="NCBI Taxonomy" id="10212"/>
    <lineage>
        <taxon>Eukaryota</taxon>
        <taxon>Metazoa</taxon>
        <taxon>Spiralia</taxon>
        <taxon>Lophotrochozoa</taxon>
        <taxon>Bryozoa</taxon>
        <taxon>Gymnolaemata</taxon>
        <taxon>Cheilostomatida</taxon>
        <taxon>Flustrina</taxon>
        <taxon>Buguloidea</taxon>
        <taxon>Bugulidae</taxon>
        <taxon>Bugula</taxon>
    </lineage>
</organism>